<reference evidence="9 10" key="1">
    <citation type="journal article" date="2018" name="Mol. Biol. Evol.">
        <title>Broad Genomic Sampling Reveals a Smut Pathogenic Ancestry of the Fungal Clade Ustilaginomycotina.</title>
        <authorList>
            <person name="Kijpornyongpan T."/>
            <person name="Mondo S.J."/>
            <person name="Barry K."/>
            <person name="Sandor L."/>
            <person name="Lee J."/>
            <person name="Lipzen A."/>
            <person name="Pangilinan J."/>
            <person name="LaButti K."/>
            <person name="Hainaut M."/>
            <person name="Henrissat B."/>
            <person name="Grigoriev I.V."/>
            <person name="Spatafora J.W."/>
            <person name="Aime M.C."/>
        </authorList>
    </citation>
    <scope>NUCLEOTIDE SEQUENCE [LARGE SCALE GENOMIC DNA]</scope>
    <source>
        <strain evidence="9 10">MCA 4198</strain>
    </source>
</reference>
<dbReference type="GeneID" id="37041550"/>
<gene>
    <name evidence="9" type="ORF">FA10DRAFT_252114</name>
</gene>
<evidence type="ECO:0000256" key="1">
    <source>
        <dbReference type="ARBA" id="ARBA00004141"/>
    </source>
</evidence>
<keyword evidence="4 8" id="KW-0653">Protein transport</keyword>
<dbReference type="FunCoup" id="A0A316YMV5">
    <property type="interactions" value="194"/>
</dbReference>
<evidence type="ECO:0000256" key="7">
    <source>
        <dbReference type="ARBA" id="ARBA00025800"/>
    </source>
</evidence>
<comment type="subcellular location">
    <subcellularLocation>
        <location evidence="8">Golgi apparatus membrane</location>
        <topology evidence="8">Multi-pass membrane protein</topology>
    </subcellularLocation>
    <subcellularLocation>
        <location evidence="1">Membrane</location>
        <topology evidence="1">Multi-pass membrane protein</topology>
    </subcellularLocation>
</comment>
<keyword evidence="5 8" id="KW-1133">Transmembrane helix</keyword>
<evidence type="ECO:0000313" key="9">
    <source>
        <dbReference type="EMBL" id="PWN90589.1"/>
    </source>
</evidence>
<dbReference type="GO" id="GO:0016192">
    <property type="term" value="P:vesicle-mediated transport"/>
    <property type="evidence" value="ECO:0007669"/>
    <property type="project" value="InterPro"/>
</dbReference>
<dbReference type="GO" id="GO:0015031">
    <property type="term" value="P:protein transport"/>
    <property type="evidence" value="ECO:0007669"/>
    <property type="project" value="UniProtKB-KW"/>
</dbReference>
<dbReference type="InParanoid" id="A0A316YMV5"/>
<keyword evidence="2 8" id="KW-0813">Transport</keyword>
<evidence type="ECO:0000313" key="10">
    <source>
        <dbReference type="Proteomes" id="UP000245768"/>
    </source>
</evidence>
<comment type="function">
    <text evidence="8">Nonessential protein required for the fusion of transport vesicles derived from the endocytic pathway with the Golgi complex.</text>
</comment>
<dbReference type="Pfam" id="PF04178">
    <property type="entry name" value="Got1"/>
    <property type="match status" value="1"/>
</dbReference>
<evidence type="ECO:0000256" key="6">
    <source>
        <dbReference type="ARBA" id="ARBA00023136"/>
    </source>
</evidence>
<dbReference type="PANTHER" id="PTHR23137">
    <property type="entry name" value="VESICLE TRANSPORT PROTEIN-RELATED"/>
    <property type="match status" value="1"/>
</dbReference>
<evidence type="ECO:0000256" key="3">
    <source>
        <dbReference type="ARBA" id="ARBA00022692"/>
    </source>
</evidence>
<evidence type="ECO:0000256" key="4">
    <source>
        <dbReference type="ARBA" id="ARBA00022927"/>
    </source>
</evidence>
<evidence type="ECO:0000256" key="8">
    <source>
        <dbReference type="RuleBase" id="RU363111"/>
    </source>
</evidence>
<keyword evidence="6 8" id="KW-0472">Membrane</keyword>
<keyword evidence="3 8" id="KW-0812">Transmembrane</keyword>
<dbReference type="InterPro" id="IPR007305">
    <property type="entry name" value="Vesicle_transpt_Got1/SFT2"/>
</dbReference>
<keyword evidence="8" id="KW-0333">Golgi apparatus</keyword>
<organism evidence="9 10">
    <name type="scientific">Acaromyces ingoldii</name>
    <dbReference type="NCBI Taxonomy" id="215250"/>
    <lineage>
        <taxon>Eukaryota</taxon>
        <taxon>Fungi</taxon>
        <taxon>Dikarya</taxon>
        <taxon>Basidiomycota</taxon>
        <taxon>Ustilaginomycotina</taxon>
        <taxon>Exobasidiomycetes</taxon>
        <taxon>Exobasidiales</taxon>
        <taxon>Cryptobasidiaceae</taxon>
        <taxon>Acaromyces</taxon>
    </lineage>
</organism>
<proteinExistence type="inferred from homology"/>
<feature type="transmembrane region" description="Helical" evidence="8">
    <location>
        <begin position="71"/>
        <end position="92"/>
    </location>
</feature>
<sequence length="207" mass="22308">MADAETSFRSQLSGFRWAQGSTDDSRGSGTGGAGSYLSTLSSSLSGYVPLRSAQRSNEEEAYLSLSRWERFLGFVACIMGSMVCFAFSFLFLSPPILALRPHKFALAFSLGSLLFMIGFSILSGPLAHLKHILSKERLPFSIAYFGSLGLTMYFALGPRWMLPSLISAVVQIIALVAYLAAYFPGGTTTLRYGGSMILRGGASLLPI</sequence>
<dbReference type="RefSeq" id="XP_025377787.1">
    <property type="nucleotide sequence ID" value="XM_025519634.1"/>
</dbReference>
<feature type="transmembrane region" description="Helical" evidence="8">
    <location>
        <begin position="162"/>
        <end position="183"/>
    </location>
</feature>
<evidence type="ECO:0000256" key="2">
    <source>
        <dbReference type="ARBA" id="ARBA00022448"/>
    </source>
</evidence>
<protein>
    <recommendedName>
        <fullName evidence="8">Protein transport protein SFT2</fullName>
    </recommendedName>
</protein>
<dbReference type="InterPro" id="IPR011691">
    <property type="entry name" value="Vesicle_transpt_SFT2"/>
</dbReference>
<dbReference type="Proteomes" id="UP000245768">
    <property type="component" value="Unassembled WGS sequence"/>
</dbReference>
<dbReference type="STRING" id="215250.A0A316YMV5"/>
<dbReference type="GO" id="GO:0000139">
    <property type="term" value="C:Golgi membrane"/>
    <property type="evidence" value="ECO:0007669"/>
    <property type="project" value="UniProtKB-SubCell"/>
</dbReference>
<evidence type="ECO:0000256" key="5">
    <source>
        <dbReference type="ARBA" id="ARBA00022989"/>
    </source>
</evidence>
<feature type="transmembrane region" description="Helical" evidence="8">
    <location>
        <begin position="138"/>
        <end position="156"/>
    </location>
</feature>
<dbReference type="AlphaFoldDB" id="A0A316YMV5"/>
<dbReference type="EMBL" id="KZ819636">
    <property type="protein sequence ID" value="PWN90589.1"/>
    <property type="molecule type" value="Genomic_DNA"/>
</dbReference>
<keyword evidence="10" id="KW-1185">Reference proteome</keyword>
<name>A0A316YMV5_9BASI</name>
<feature type="transmembrane region" description="Helical" evidence="8">
    <location>
        <begin position="104"/>
        <end position="126"/>
    </location>
</feature>
<accession>A0A316YMV5</accession>
<dbReference type="OrthoDB" id="660759at2759"/>
<comment type="similarity">
    <text evidence="7 8">Belongs to the SFT2 family.</text>
</comment>
<dbReference type="PANTHER" id="PTHR23137:SF36">
    <property type="entry name" value="VESICLE TRANSPORT PROTEIN SFT2C"/>
    <property type="match status" value="1"/>
</dbReference>